<evidence type="ECO:0000256" key="4">
    <source>
        <dbReference type="ARBA" id="ARBA00022692"/>
    </source>
</evidence>
<evidence type="ECO:0000313" key="12">
    <source>
        <dbReference type="Proteomes" id="UP000215027"/>
    </source>
</evidence>
<dbReference type="InterPro" id="IPR006312">
    <property type="entry name" value="TatA/E"/>
</dbReference>
<dbReference type="GO" id="GO:0043953">
    <property type="term" value="P:protein transport by the Tat complex"/>
    <property type="evidence" value="ECO:0007669"/>
    <property type="project" value="UniProtKB-UniRule"/>
</dbReference>
<keyword evidence="2 9" id="KW-0813">Transport</keyword>
<keyword evidence="4 9" id="KW-0812">Transmembrane</keyword>
<comment type="subcellular location">
    <subcellularLocation>
        <location evidence="1 9">Cell membrane</location>
        <topology evidence="1 9">Single-pass membrane protein</topology>
    </subcellularLocation>
</comment>
<dbReference type="PANTHER" id="PTHR42982:SF1">
    <property type="entry name" value="SEC-INDEPENDENT PROTEIN TRANSLOCASE PROTEIN TATA"/>
    <property type="match status" value="1"/>
</dbReference>
<reference evidence="11" key="1">
    <citation type="submission" date="2016-01" db="EMBL/GenBank/DDBJ databases">
        <authorList>
            <person name="Mcilroy J.S."/>
            <person name="Karst M S."/>
            <person name="Albertsen M."/>
        </authorList>
    </citation>
    <scope>NUCLEOTIDE SEQUENCE</scope>
    <source>
        <strain evidence="11">Cfx-K</strain>
    </source>
</reference>
<dbReference type="InterPro" id="IPR003369">
    <property type="entry name" value="TatA/B/E"/>
</dbReference>
<proteinExistence type="inferred from homology"/>
<organism evidence="11 12">
    <name type="scientific">Candidatus Promineifilum breve</name>
    <dbReference type="NCBI Taxonomy" id="1806508"/>
    <lineage>
        <taxon>Bacteria</taxon>
        <taxon>Bacillati</taxon>
        <taxon>Chloroflexota</taxon>
        <taxon>Ardenticatenia</taxon>
        <taxon>Candidatus Promineifilales</taxon>
        <taxon>Candidatus Promineifilaceae</taxon>
        <taxon>Candidatus Promineifilum</taxon>
    </lineage>
</organism>
<protein>
    <recommendedName>
        <fullName evidence="9">Sec-independent protein translocase protein TatA</fullName>
    </recommendedName>
</protein>
<name>A0A160SXU6_9CHLR</name>
<comment type="function">
    <text evidence="9">Part of the twin-arginine translocation (Tat) system that transports large folded proteins containing a characteristic twin-arginine motif in their signal peptide across membranes. TatA could form the protein-conducting channel of the Tat system.</text>
</comment>
<dbReference type="Gene3D" id="1.20.5.3310">
    <property type="match status" value="1"/>
</dbReference>
<feature type="transmembrane region" description="Helical" evidence="9">
    <location>
        <begin position="6"/>
        <end position="26"/>
    </location>
</feature>
<comment type="similarity">
    <text evidence="9">Belongs to the TatA/E family.</text>
</comment>
<keyword evidence="5 9" id="KW-0653">Protein transport</keyword>
<feature type="region of interest" description="Disordered" evidence="10">
    <location>
        <begin position="43"/>
        <end position="68"/>
    </location>
</feature>
<evidence type="ECO:0000256" key="6">
    <source>
        <dbReference type="ARBA" id="ARBA00022989"/>
    </source>
</evidence>
<evidence type="ECO:0000256" key="1">
    <source>
        <dbReference type="ARBA" id="ARBA00004162"/>
    </source>
</evidence>
<dbReference type="HAMAP" id="MF_00236">
    <property type="entry name" value="TatA_E"/>
    <property type="match status" value="1"/>
</dbReference>
<keyword evidence="8 9" id="KW-0472">Membrane</keyword>
<evidence type="ECO:0000256" key="2">
    <source>
        <dbReference type="ARBA" id="ARBA00022448"/>
    </source>
</evidence>
<dbReference type="EMBL" id="LN890655">
    <property type="protein sequence ID" value="CUS02181.2"/>
    <property type="molecule type" value="Genomic_DNA"/>
</dbReference>
<keyword evidence="6 9" id="KW-1133">Transmembrane helix</keyword>
<accession>A0A160SXU6</accession>
<dbReference type="NCBIfam" id="TIGR01411">
    <property type="entry name" value="tatAE"/>
    <property type="match status" value="1"/>
</dbReference>
<dbReference type="PANTHER" id="PTHR42982">
    <property type="entry name" value="SEC-INDEPENDENT PROTEIN TRANSLOCASE PROTEIN TATA"/>
    <property type="match status" value="1"/>
</dbReference>
<sequence length="68" mass="7136">MGSIGWPELLIVLAVVLLIFGVGRIARVGGELGKGVSAFREGLKDEKQTTAEKEAAEKQNDLTGGPTL</sequence>
<dbReference type="GO" id="GO:0008320">
    <property type="term" value="F:protein transmembrane transporter activity"/>
    <property type="evidence" value="ECO:0007669"/>
    <property type="project" value="UniProtKB-UniRule"/>
</dbReference>
<dbReference type="Proteomes" id="UP000215027">
    <property type="component" value="Chromosome I"/>
</dbReference>
<evidence type="ECO:0000256" key="7">
    <source>
        <dbReference type="ARBA" id="ARBA00023010"/>
    </source>
</evidence>
<evidence type="ECO:0000256" key="3">
    <source>
        <dbReference type="ARBA" id="ARBA00022475"/>
    </source>
</evidence>
<keyword evidence="7 9" id="KW-0811">Translocation</keyword>
<gene>
    <name evidence="9 11" type="primary">tatA</name>
    <name evidence="11" type="ORF">CFX0092_A0300</name>
</gene>
<evidence type="ECO:0000256" key="9">
    <source>
        <dbReference type="HAMAP-Rule" id="MF_00236"/>
    </source>
</evidence>
<evidence type="ECO:0000313" key="11">
    <source>
        <dbReference type="EMBL" id="CUS02181.2"/>
    </source>
</evidence>
<dbReference type="KEGG" id="pbf:CFX0092_A0300"/>
<keyword evidence="3 9" id="KW-1003">Cell membrane</keyword>
<comment type="subunit">
    <text evidence="9">Forms a complex with TatC.</text>
</comment>
<dbReference type="GO" id="GO:0033281">
    <property type="term" value="C:TAT protein transport complex"/>
    <property type="evidence" value="ECO:0007669"/>
    <property type="project" value="UniProtKB-UniRule"/>
</dbReference>
<keyword evidence="12" id="KW-1185">Reference proteome</keyword>
<evidence type="ECO:0000256" key="8">
    <source>
        <dbReference type="ARBA" id="ARBA00023136"/>
    </source>
</evidence>
<evidence type="ECO:0000256" key="5">
    <source>
        <dbReference type="ARBA" id="ARBA00022927"/>
    </source>
</evidence>
<feature type="compositionally biased region" description="Basic and acidic residues" evidence="10">
    <location>
        <begin position="43"/>
        <end position="60"/>
    </location>
</feature>
<dbReference type="RefSeq" id="WP_095041827.1">
    <property type="nucleotide sequence ID" value="NZ_LN890655.1"/>
</dbReference>
<evidence type="ECO:0000256" key="10">
    <source>
        <dbReference type="SAM" id="MobiDB-lite"/>
    </source>
</evidence>
<dbReference type="AlphaFoldDB" id="A0A160SXU6"/>
<dbReference type="Pfam" id="PF02416">
    <property type="entry name" value="TatA_B_E"/>
    <property type="match status" value="1"/>
</dbReference>